<keyword evidence="5" id="KW-0378">Hydrolase</keyword>
<evidence type="ECO:0000256" key="3">
    <source>
        <dbReference type="ARBA" id="ARBA00022529"/>
    </source>
</evidence>
<evidence type="ECO:0000256" key="5">
    <source>
        <dbReference type="ARBA" id="ARBA00022801"/>
    </source>
</evidence>
<gene>
    <name evidence="8" type="ORF">HHI36_015511</name>
</gene>
<keyword evidence="9" id="KW-1185">Reference proteome</keyword>
<dbReference type="PROSITE" id="PS51909">
    <property type="entry name" value="LYSOZYME_I"/>
    <property type="match status" value="1"/>
</dbReference>
<evidence type="ECO:0000256" key="7">
    <source>
        <dbReference type="SAM" id="SignalP"/>
    </source>
</evidence>
<keyword evidence="6" id="KW-0326">Glycosidase</keyword>
<sequence>MKSILFITITCIISVNCIYNIIGTDLETCFNCICFAVTMCNDTLKCAKNSINESYWEKAGSPTINNKIPSTQEYKNCLKDVNCIYNTMNFYTNVGGSNRDTNCDGKFDCKDRLAVHFKGHVQNYPLESYIYRRFDNCAVTNNIPVREGWTSCDLGTIKEVFFGTK</sequence>
<evidence type="ECO:0000256" key="2">
    <source>
        <dbReference type="ARBA" id="ARBA00012732"/>
    </source>
</evidence>
<organism evidence="8 9">
    <name type="scientific">Cryptolaemus montrouzieri</name>
    <dbReference type="NCBI Taxonomy" id="559131"/>
    <lineage>
        <taxon>Eukaryota</taxon>
        <taxon>Metazoa</taxon>
        <taxon>Ecdysozoa</taxon>
        <taxon>Arthropoda</taxon>
        <taxon>Hexapoda</taxon>
        <taxon>Insecta</taxon>
        <taxon>Pterygota</taxon>
        <taxon>Neoptera</taxon>
        <taxon>Endopterygota</taxon>
        <taxon>Coleoptera</taxon>
        <taxon>Polyphaga</taxon>
        <taxon>Cucujiformia</taxon>
        <taxon>Coccinelloidea</taxon>
        <taxon>Coccinellidae</taxon>
        <taxon>Scymninae</taxon>
        <taxon>Scymnini</taxon>
        <taxon>Cryptolaemus</taxon>
    </lineage>
</organism>
<proteinExistence type="predicted"/>
<dbReference type="Proteomes" id="UP001516400">
    <property type="component" value="Unassembled WGS sequence"/>
</dbReference>
<dbReference type="AlphaFoldDB" id="A0ABD2N5S5"/>
<dbReference type="InterPro" id="IPR008597">
    <property type="entry name" value="Invert_lysozyme"/>
</dbReference>
<reference evidence="8 9" key="1">
    <citation type="journal article" date="2021" name="BMC Biol.">
        <title>Horizontally acquired antibacterial genes associated with adaptive radiation of ladybird beetles.</title>
        <authorList>
            <person name="Li H.S."/>
            <person name="Tang X.F."/>
            <person name="Huang Y.H."/>
            <person name="Xu Z.Y."/>
            <person name="Chen M.L."/>
            <person name="Du X.Y."/>
            <person name="Qiu B.Y."/>
            <person name="Chen P.T."/>
            <person name="Zhang W."/>
            <person name="Slipinski A."/>
            <person name="Escalona H.E."/>
            <person name="Waterhouse R.M."/>
            <person name="Zwick A."/>
            <person name="Pang H."/>
        </authorList>
    </citation>
    <scope>NUCLEOTIDE SEQUENCE [LARGE SCALE GENOMIC DNA]</scope>
    <source>
        <strain evidence="8">SYSU2018</strain>
    </source>
</reference>
<comment type="caution">
    <text evidence="8">The sequence shown here is derived from an EMBL/GenBank/DDBJ whole genome shotgun (WGS) entry which is preliminary data.</text>
</comment>
<accession>A0ABD2N5S5</accession>
<evidence type="ECO:0000256" key="6">
    <source>
        <dbReference type="ARBA" id="ARBA00023295"/>
    </source>
</evidence>
<dbReference type="EC" id="3.2.1.17" evidence="2"/>
<evidence type="ECO:0000256" key="4">
    <source>
        <dbReference type="ARBA" id="ARBA00022638"/>
    </source>
</evidence>
<dbReference type="GO" id="GO:0003796">
    <property type="term" value="F:lysozyme activity"/>
    <property type="evidence" value="ECO:0007669"/>
    <property type="project" value="UniProtKB-EC"/>
</dbReference>
<dbReference type="Pfam" id="PF05497">
    <property type="entry name" value="Destabilase"/>
    <property type="match status" value="1"/>
</dbReference>
<feature type="chain" id="PRO_5044809530" description="lysozyme" evidence="7">
    <location>
        <begin position="18"/>
        <end position="165"/>
    </location>
</feature>
<comment type="catalytic activity">
    <reaction evidence="1">
        <text>Hydrolysis of (1-&gt;4)-beta-linkages between N-acetylmuramic acid and N-acetyl-D-glucosamine residues in a peptidoglycan and between N-acetyl-D-glucosamine residues in chitodextrins.</text>
        <dbReference type="EC" id="3.2.1.17"/>
    </reaction>
</comment>
<evidence type="ECO:0000256" key="1">
    <source>
        <dbReference type="ARBA" id="ARBA00000632"/>
    </source>
</evidence>
<protein>
    <recommendedName>
        <fullName evidence="2">lysozyme</fullName>
        <ecNumber evidence="2">3.2.1.17</ecNumber>
    </recommendedName>
</protein>
<keyword evidence="4" id="KW-0081">Bacteriolytic enzyme</keyword>
<dbReference type="Gene3D" id="1.10.530.10">
    <property type="match status" value="1"/>
</dbReference>
<evidence type="ECO:0000313" key="9">
    <source>
        <dbReference type="Proteomes" id="UP001516400"/>
    </source>
</evidence>
<name>A0ABD2N5S5_9CUCU</name>
<feature type="signal peptide" evidence="7">
    <location>
        <begin position="1"/>
        <end position="17"/>
    </location>
</feature>
<dbReference type="GO" id="GO:0042742">
    <property type="term" value="P:defense response to bacterium"/>
    <property type="evidence" value="ECO:0007669"/>
    <property type="project" value="UniProtKB-KW"/>
</dbReference>
<evidence type="ECO:0000313" key="8">
    <source>
        <dbReference type="EMBL" id="KAL3274095.1"/>
    </source>
</evidence>
<keyword evidence="3" id="KW-0929">Antimicrobial</keyword>
<dbReference type="GO" id="GO:0031640">
    <property type="term" value="P:killing of cells of another organism"/>
    <property type="evidence" value="ECO:0007669"/>
    <property type="project" value="UniProtKB-KW"/>
</dbReference>
<dbReference type="EMBL" id="JABFTP020000062">
    <property type="protein sequence ID" value="KAL3274095.1"/>
    <property type="molecule type" value="Genomic_DNA"/>
</dbReference>
<keyword evidence="7" id="KW-0732">Signal</keyword>